<dbReference type="EMBL" id="JAHWGI010001433">
    <property type="protein sequence ID" value="KAK3931947.1"/>
    <property type="molecule type" value="Genomic_DNA"/>
</dbReference>
<sequence>MCCRDAYDLKRHEKTHSRERECPHCNIKLAACHYDRHLAAHVREHVCTHCQKRFKTATHLKRHLEAVHPQGPLRKCSKCAYSTRSRQQMKKHAVKKHRDERRRVCEECADSFRTLGAYLVHRRQHARAREKNESPQTFRCPHCRSSFNARLARTAHMSHCGRRRHANQQGRGADDNEWESEFALDGAATIYRTRVEGDVETKVTSVALIANKAKMLRKLTEQARALKGLKFWLSVRVGATRETAKGLEEEEKHLRSQNHIVLGGETGERQLEQAILQTAESGDNMITEGGSSWQITAVFFIEMNVVEYAPLAASSYIPLPKALRNSKLGIINIKNNNDAECFRWCVLAVKFPPPEHRAHAERIAHYRPYYNELNFGKLESENFKISDIPKFEKLNPEFSFTVVTVNNAKTFYPVYASYEEAETHVTLLHFSKGNKSHYAVVKSLDTLLYSTTAYRARKHFCKFCFNKFQTGEMRNAHEALCRENGPQKSKLPTQGSAICFDTKLYNKTQRSEFVGYFDFECRMIEVDETVGRKTRKTMKHVPVCYVIIITDYKGDLACGPFTYAAEEGVVQHFINKVLEIEDYLFKNKKDYPVNMSHAQYVQFDNTFECELCGRRFASPAEKIIDHEHFIEYENYRSALHGYGPEDEKQCNALRRRSNILTMISHNGIKYDSVLIWKGAIEHPALEGREIKVIPRTKSSYLAFTIHLDDGRGVTFIDSFRHVMGSLESLARSLAPQEMRVLRACFKNDDTRPLLEKKGIYPYEYVRRFQQYEEKKLPPIEDFFSSLSESTITEEEYSHANAVFNAFKCKNLMDYTLLYCVCDCALLCDIFSSYRRTTYETFQLEPSKFVSGASLSFACALKKTRLRIENITCPDQFAFIERSVRGGQAFISARYLKANNEFCGDYDPSQPKTFLSVFDLTALYTGAMRSSLPCGEYEWVDEREYAMGNLREDDEYCYYWEIDATYPAELHEAHRDYPLAPEKLHITEDMLSPAQKRLLEVAGRELPKKDVKLVGHFGDRRNYVCHALLLQEYVARGLVVTRVHRGLKFRQAPILKPYMDYLVQQRAAATTDFQQMYYKLQGNSCFGYSLKSNRGHINVKIVRSKRKLRKLTKSPFFHSFTIFGSDLIAVQMKQAVVKLDYPVIVGASILEKSKLTAFRTYFALKDALGPTARCGFHDTDGWGFLYQADSIEEGYQKIAHLMDFSNLPPSHPMYSTSRKRVPLYLKDEYPLAPLHSFVGIRAKNYAFKYCADDGKDVKKCKGIQKSTVKKHIRFDDYKRCIFENYEKVVTFSYIRDDGKQNMYTWEAKKSALFNFDSKRRLCANVADMSSTRQVRASCIASLAALALAVACARIETASGDPLAEKSTVRCLDLPFWGDVLRRYTCVTEEEYYARFDKWIEFCDLAPPDKNISQADLAWNFEAYSGFLPVRGDMVGGSQSGKTTLVLDVLQHRDRIIDGHIKNFYWALPEDAAVPQAVLSHDPPFRIIRGPPAPSDIARDSIVIVDDLGGRCQTADIAKLFTVTSHHSRNKHLFTVLCTASPARRVALLRTLSREEVLAVCEVILNAISKEGGCPLGAGEARKCERYKGLLRDLAYSKKIGWKGKKKLIVQKGRGAWLVPVLSALLALGS</sequence>
<evidence type="ECO:0000259" key="2">
    <source>
        <dbReference type="PROSITE" id="PS50157"/>
    </source>
</evidence>
<dbReference type="SUPFAM" id="SSF57667">
    <property type="entry name" value="beta-beta-alpha zinc fingers"/>
    <property type="match status" value="1"/>
</dbReference>
<evidence type="ECO:0000256" key="1">
    <source>
        <dbReference type="PROSITE-ProRule" id="PRU00042"/>
    </source>
</evidence>
<reference evidence="3" key="2">
    <citation type="journal article" date="2023" name="BMC Genomics">
        <title>Pest status, molecular evolution, and epigenetic factors derived from the genome assembly of Frankliniella fusca, a thysanopteran phytovirus vector.</title>
        <authorList>
            <person name="Catto M.A."/>
            <person name="Labadie P.E."/>
            <person name="Jacobson A.L."/>
            <person name="Kennedy G.G."/>
            <person name="Srinivasan R."/>
            <person name="Hunt B.G."/>
        </authorList>
    </citation>
    <scope>NUCLEOTIDE SEQUENCE</scope>
    <source>
        <strain evidence="3">PL_HMW_Pooled</strain>
    </source>
</reference>
<keyword evidence="1" id="KW-0863">Zinc-finger</keyword>
<reference evidence="3" key="1">
    <citation type="submission" date="2021-07" db="EMBL/GenBank/DDBJ databases">
        <authorList>
            <person name="Catto M.A."/>
            <person name="Jacobson A."/>
            <person name="Kennedy G."/>
            <person name="Labadie P."/>
            <person name="Hunt B.G."/>
            <person name="Srinivasan R."/>
        </authorList>
    </citation>
    <scope>NUCLEOTIDE SEQUENCE</scope>
    <source>
        <strain evidence="3">PL_HMW_Pooled</strain>
        <tissue evidence="3">Head</tissue>
    </source>
</reference>
<organism evidence="3 4">
    <name type="scientific">Frankliniella fusca</name>
    <dbReference type="NCBI Taxonomy" id="407009"/>
    <lineage>
        <taxon>Eukaryota</taxon>
        <taxon>Metazoa</taxon>
        <taxon>Ecdysozoa</taxon>
        <taxon>Arthropoda</taxon>
        <taxon>Hexapoda</taxon>
        <taxon>Insecta</taxon>
        <taxon>Pterygota</taxon>
        <taxon>Neoptera</taxon>
        <taxon>Paraneoptera</taxon>
        <taxon>Thysanoptera</taxon>
        <taxon>Terebrantia</taxon>
        <taxon>Thripoidea</taxon>
        <taxon>Thripidae</taxon>
        <taxon>Frankliniella</taxon>
    </lineage>
</organism>
<name>A0AAE1I1T0_9NEOP</name>
<dbReference type="GO" id="GO:0071897">
    <property type="term" value="P:DNA biosynthetic process"/>
    <property type="evidence" value="ECO:0007669"/>
    <property type="project" value="UniProtKB-ARBA"/>
</dbReference>
<dbReference type="PROSITE" id="PS50157">
    <property type="entry name" value="ZINC_FINGER_C2H2_2"/>
    <property type="match status" value="2"/>
</dbReference>
<dbReference type="GO" id="GO:0042575">
    <property type="term" value="C:DNA polymerase complex"/>
    <property type="evidence" value="ECO:0007669"/>
    <property type="project" value="UniProtKB-ARBA"/>
</dbReference>
<dbReference type="SUPFAM" id="SSF53098">
    <property type="entry name" value="Ribonuclease H-like"/>
    <property type="match status" value="1"/>
</dbReference>
<comment type="caution">
    <text evidence="3">The sequence shown here is derived from an EMBL/GenBank/DDBJ whole genome shotgun (WGS) entry which is preliminary data.</text>
</comment>
<dbReference type="PANTHER" id="PTHR31511">
    <property type="entry name" value="PROTEIN CBG23764"/>
    <property type="match status" value="1"/>
</dbReference>
<accession>A0AAE1I1T0</accession>
<dbReference type="Gene3D" id="3.30.160.60">
    <property type="entry name" value="Classic Zinc Finger"/>
    <property type="match status" value="2"/>
</dbReference>
<proteinExistence type="predicted"/>
<dbReference type="InterPro" id="IPR012337">
    <property type="entry name" value="RNaseH-like_sf"/>
</dbReference>
<dbReference type="PANTHER" id="PTHR31511:SF12">
    <property type="entry name" value="RHO TERMINATION FACTOR N-TERMINAL DOMAIN-CONTAINING PROTEIN"/>
    <property type="match status" value="1"/>
</dbReference>
<dbReference type="GO" id="GO:0008270">
    <property type="term" value="F:zinc ion binding"/>
    <property type="evidence" value="ECO:0007669"/>
    <property type="project" value="UniProtKB-KW"/>
</dbReference>
<gene>
    <name evidence="3" type="ORF">KUF71_001320</name>
</gene>
<evidence type="ECO:0000313" key="4">
    <source>
        <dbReference type="Proteomes" id="UP001219518"/>
    </source>
</evidence>
<dbReference type="PROSITE" id="PS00028">
    <property type="entry name" value="ZINC_FINGER_C2H2_1"/>
    <property type="match status" value="2"/>
</dbReference>
<feature type="domain" description="C2H2-type" evidence="2">
    <location>
        <begin position="103"/>
        <end position="130"/>
    </location>
</feature>
<feature type="domain" description="C2H2-type" evidence="2">
    <location>
        <begin position="45"/>
        <end position="68"/>
    </location>
</feature>
<keyword evidence="1" id="KW-0479">Metal-binding</keyword>
<keyword evidence="4" id="KW-1185">Reference proteome</keyword>
<dbReference type="Proteomes" id="UP001219518">
    <property type="component" value="Unassembled WGS sequence"/>
</dbReference>
<keyword evidence="1" id="KW-0862">Zinc</keyword>
<dbReference type="InterPro" id="IPR043502">
    <property type="entry name" value="DNA/RNA_pol_sf"/>
</dbReference>
<dbReference type="SMART" id="SM00355">
    <property type="entry name" value="ZnF_C2H2"/>
    <property type="match status" value="6"/>
</dbReference>
<dbReference type="InterPro" id="IPR013087">
    <property type="entry name" value="Znf_C2H2_type"/>
</dbReference>
<protein>
    <submittedName>
        <fullName evidence="3">Transcription factor E4F1</fullName>
    </submittedName>
</protein>
<evidence type="ECO:0000313" key="3">
    <source>
        <dbReference type="EMBL" id="KAK3931947.1"/>
    </source>
</evidence>
<dbReference type="SUPFAM" id="SSF56672">
    <property type="entry name" value="DNA/RNA polymerases"/>
    <property type="match status" value="1"/>
</dbReference>
<dbReference type="InterPro" id="IPR036236">
    <property type="entry name" value="Znf_C2H2_sf"/>
</dbReference>